<evidence type="ECO:0000313" key="2">
    <source>
        <dbReference type="EMBL" id="TVZ01268.1"/>
    </source>
</evidence>
<gene>
    <name evidence="2" type="ORF">EAS64_33865</name>
</gene>
<reference evidence="2 3" key="1">
    <citation type="submission" date="2018-11" db="EMBL/GenBank/DDBJ databases">
        <title>Trebonia kvetii gen.nov., sp.nov., a novel acidophilic actinobacterium, and proposal of the new actinobacterial family Treboniaceae fam. nov.</title>
        <authorList>
            <person name="Rapoport D."/>
            <person name="Sagova-Mareckova M."/>
            <person name="Sedlacek I."/>
            <person name="Provaznik J."/>
            <person name="Kralova S."/>
            <person name="Pavlinic D."/>
            <person name="Benes V."/>
            <person name="Kopecky J."/>
        </authorList>
    </citation>
    <scope>NUCLEOTIDE SEQUENCE [LARGE SCALE GENOMIC DNA]</scope>
    <source>
        <strain evidence="2 3">15Tr583</strain>
    </source>
</reference>
<feature type="transmembrane region" description="Helical" evidence="1">
    <location>
        <begin position="12"/>
        <end position="32"/>
    </location>
</feature>
<proteinExistence type="predicted"/>
<feature type="transmembrane region" description="Helical" evidence="1">
    <location>
        <begin position="63"/>
        <end position="87"/>
    </location>
</feature>
<dbReference type="EMBL" id="RPFW01000007">
    <property type="protein sequence ID" value="TVZ01268.1"/>
    <property type="molecule type" value="Genomic_DNA"/>
</dbReference>
<keyword evidence="1" id="KW-0812">Transmembrane</keyword>
<name>A0A6P2BQX4_9ACTN</name>
<keyword evidence="1" id="KW-1133">Transmembrane helix</keyword>
<evidence type="ECO:0000313" key="3">
    <source>
        <dbReference type="Proteomes" id="UP000460272"/>
    </source>
</evidence>
<accession>A0A6P2BQX4</accession>
<keyword evidence="1" id="KW-0472">Membrane</keyword>
<dbReference type="AlphaFoldDB" id="A0A6P2BQX4"/>
<protein>
    <submittedName>
        <fullName evidence="2">Uncharacterized protein</fullName>
    </submittedName>
</protein>
<dbReference type="RefSeq" id="WP_145859690.1">
    <property type="nucleotide sequence ID" value="NZ_RPFW01000007.1"/>
</dbReference>
<sequence>MLKHVYTHVTVFGWIWLAWVLMGAGMELYWLAVNAANTLSRQIWGIEHVDFAHPLMFSEWTPLHWGLTIALWLFFGWLSLHFPFGWLR</sequence>
<keyword evidence="3" id="KW-1185">Reference proteome</keyword>
<comment type="caution">
    <text evidence="2">The sequence shown here is derived from an EMBL/GenBank/DDBJ whole genome shotgun (WGS) entry which is preliminary data.</text>
</comment>
<organism evidence="2 3">
    <name type="scientific">Trebonia kvetii</name>
    <dbReference type="NCBI Taxonomy" id="2480626"/>
    <lineage>
        <taxon>Bacteria</taxon>
        <taxon>Bacillati</taxon>
        <taxon>Actinomycetota</taxon>
        <taxon>Actinomycetes</taxon>
        <taxon>Streptosporangiales</taxon>
        <taxon>Treboniaceae</taxon>
        <taxon>Trebonia</taxon>
    </lineage>
</organism>
<dbReference type="Proteomes" id="UP000460272">
    <property type="component" value="Unassembled WGS sequence"/>
</dbReference>
<evidence type="ECO:0000256" key="1">
    <source>
        <dbReference type="SAM" id="Phobius"/>
    </source>
</evidence>